<comment type="caution">
    <text evidence="2">The sequence shown here is derived from an EMBL/GenBank/DDBJ whole genome shotgun (WGS) entry which is preliminary data.</text>
</comment>
<evidence type="ECO:0000313" key="3">
    <source>
        <dbReference type="Proteomes" id="UP000628840"/>
    </source>
</evidence>
<dbReference type="AlphaFoldDB" id="A0A830FCJ9"/>
<feature type="domain" description="LUD" evidence="1">
    <location>
        <begin position="28"/>
        <end position="183"/>
    </location>
</feature>
<dbReference type="InterPro" id="IPR024185">
    <property type="entry name" value="FTHF_cligase-like_sf"/>
</dbReference>
<reference evidence="2 3" key="1">
    <citation type="journal article" date="2019" name="Int. J. Syst. Evol. Microbiol.">
        <title>The Global Catalogue of Microorganisms (GCM) 10K type strain sequencing project: providing services to taxonomists for standard genome sequencing and annotation.</title>
        <authorList>
            <consortium name="The Broad Institute Genomics Platform"/>
            <consortium name="The Broad Institute Genome Sequencing Center for Infectious Disease"/>
            <person name="Wu L."/>
            <person name="Ma J."/>
        </authorList>
    </citation>
    <scope>NUCLEOTIDE SEQUENCE [LARGE SCALE GENOMIC DNA]</scope>
    <source>
        <strain evidence="2 3">JCM 19585</strain>
    </source>
</reference>
<dbReference type="Gene3D" id="3.40.50.10420">
    <property type="entry name" value="NagB/RpiA/CoA transferase-like"/>
    <property type="match status" value="1"/>
</dbReference>
<sequence length="186" mass="19049">MVGPERKHPLTVGTIFWDMSAEPIATFESSLDEVGVELVRTTADEFASTLSPLLDAPTVGTSLPFETVSLPDSVETDPSIADLEAAATGVTAAGYGIADYGSVIIQGGTDGEEPVSLYADEHVAVVAASDVLPDMDATFDQLAEDIRNGVGQSIIATGPSATADMGALVTGAHGPMDVTVVLLEGK</sequence>
<dbReference type="SUPFAM" id="SSF100950">
    <property type="entry name" value="NagB/RpiA/CoA transferase-like"/>
    <property type="match status" value="1"/>
</dbReference>
<organism evidence="2 3">
    <name type="scientific">Halarchaeum grantii</name>
    <dbReference type="NCBI Taxonomy" id="1193105"/>
    <lineage>
        <taxon>Archaea</taxon>
        <taxon>Methanobacteriati</taxon>
        <taxon>Methanobacteriota</taxon>
        <taxon>Stenosarchaea group</taxon>
        <taxon>Halobacteria</taxon>
        <taxon>Halobacteriales</taxon>
        <taxon>Halobacteriaceae</taxon>
    </lineage>
</organism>
<dbReference type="InterPro" id="IPR037171">
    <property type="entry name" value="NagB/RpiA_transferase-like"/>
</dbReference>
<keyword evidence="3" id="KW-1185">Reference proteome</keyword>
<evidence type="ECO:0000313" key="2">
    <source>
        <dbReference type="EMBL" id="GGL40984.1"/>
    </source>
</evidence>
<protein>
    <submittedName>
        <fullName evidence="2">Lactate utilization protein C</fullName>
    </submittedName>
</protein>
<proteinExistence type="predicted"/>
<dbReference type="InterPro" id="IPR003741">
    <property type="entry name" value="LUD_dom"/>
</dbReference>
<dbReference type="PANTHER" id="PTHR43682">
    <property type="entry name" value="LACTATE UTILIZATION PROTEIN C"/>
    <property type="match status" value="1"/>
</dbReference>
<name>A0A830FCJ9_9EURY</name>
<dbReference type="Proteomes" id="UP000628840">
    <property type="component" value="Unassembled WGS sequence"/>
</dbReference>
<dbReference type="Pfam" id="PF02589">
    <property type="entry name" value="LUD_dom"/>
    <property type="match status" value="1"/>
</dbReference>
<accession>A0A830FCJ9</accession>
<dbReference type="EMBL" id="BMPF01000004">
    <property type="protein sequence ID" value="GGL40984.1"/>
    <property type="molecule type" value="Genomic_DNA"/>
</dbReference>
<gene>
    <name evidence="2" type="ORF">GCM10009037_25810</name>
</gene>
<dbReference type="PANTHER" id="PTHR43682:SF1">
    <property type="entry name" value="LACTATE UTILIZATION PROTEIN C"/>
    <property type="match status" value="1"/>
</dbReference>
<evidence type="ECO:0000259" key="1">
    <source>
        <dbReference type="Pfam" id="PF02589"/>
    </source>
</evidence>